<dbReference type="SMART" id="SM01018">
    <property type="entry name" value="B12-binding_2"/>
    <property type="match status" value="1"/>
</dbReference>
<protein>
    <recommendedName>
        <fullName evidence="8">Cobalamin-binding protein</fullName>
    </recommendedName>
</protein>
<dbReference type="Proteomes" id="UP000323521">
    <property type="component" value="Chromosome"/>
</dbReference>
<dbReference type="InterPro" id="IPR050554">
    <property type="entry name" value="Met_Synthase/Corrinoid"/>
</dbReference>
<dbReference type="SUPFAM" id="SSF52242">
    <property type="entry name" value="Cobalamin (vitamin B12)-binding domain"/>
    <property type="match status" value="1"/>
</dbReference>
<proteinExistence type="inferred from homology"/>
<dbReference type="FunFam" id="3.40.50.280:FF:000003">
    <property type="entry name" value="Dimethylamine methyltransferase corrinoid protein"/>
    <property type="match status" value="1"/>
</dbReference>
<evidence type="ECO:0008006" key="8">
    <source>
        <dbReference type="Google" id="ProtNLM"/>
    </source>
</evidence>
<evidence type="ECO:0000259" key="4">
    <source>
        <dbReference type="PROSITE" id="PS51332"/>
    </source>
</evidence>
<gene>
    <name evidence="6" type="ORF">DCMF_06210</name>
</gene>
<dbReference type="GO" id="GO:0046872">
    <property type="term" value="F:metal ion binding"/>
    <property type="evidence" value="ECO:0007669"/>
    <property type="project" value="UniProtKB-KW"/>
</dbReference>
<sequence>MSKIDEIKRAIIEGEEDLAVDLVKEALDTGASAQAILQNALIQSMNEIGTLWNQGEIFLPEVMGAAQIFQKAASYLEPYLIAGGNQEKLGTIVLGTVFGDLHNLGKNLVAVMLRTAGFNVIDLGVNVPGDTFIAEAKKHKAQIIGLSALLTTTMMEQKLLMENLRESGCREQFKVMVGGAPISPQWAEDIGADGYARNAGEAVELAKRLLNV</sequence>
<dbReference type="Gene3D" id="1.10.1240.10">
    <property type="entry name" value="Methionine synthase domain"/>
    <property type="match status" value="1"/>
</dbReference>
<feature type="domain" description="B12-binding" evidence="4">
    <location>
        <begin position="89"/>
        <end position="212"/>
    </location>
</feature>
<dbReference type="InterPro" id="IPR003759">
    <property type="entry name" value="Cbl-bd_cap"/>
</dbReference>
<reference evidence="6 7" key="1">
    <citation type="submission" date="2016-10" db="EMBL/GenBank/DDBJ databases">
        <title>Complete Genome Sequence of Peptococcaceae strain DCMF.</title>
        <authorList>
            <person name="Edwards R.J."/>
            <person name="Holland S.I."/>
            <person name="Deshpande N.P."/>
            <person name="Wong Y.K."/>
            <person name="Ertan H."/>
            <person name="Manefield M."/>
            <person name="Russell T.L."/>
            <person name="Lee M.J."/>
        </authorList>
    </citation>
    <scope>NUCLEOTIDE SEQUENCE [LARGE SCALE GENOMIC DNA]</scope>
    <source>
        <strain evidence="6 7">DCMF</strain>
    </source>
</reference>
<dbReference type="InterPro" id="IPR036594">
    <property type="entry name" value="Meth_synthase_dom"/>
</dbReference>
<evidence type="ECO:0000256" key="2">
    <source>
        <dbReference type="ARBA" id="ARBA00022723"/>
    </source>
</evidence>
<accession>A0A3G1KPN8</accession>
<dbReference type="Pfam" id="PF02310">
    <property type="entry name" value="B12-binding"/>
    <property type="match status" value="1"/>
</dbReference>
<keyword evidence="2" id="KW-0479">Metal-binding</keyword>
<comment type="similarity">
    <text evidence="1">Belongs to the methylamine corrinoid protein family.</text>
</comment>
<dbReference type="PROSITE" id="PS51332">
    <property type="entry name" value="B12_BINDING"/>
    <property type="match status" value="1"/>
</dbReference>
<evidence type="ECO:0000256" key="3">
    <source>
        <dbReference type="ARBA" id="ARBA00023285"/>
    </source>
</evidence>
<evidence type="ECO:0000313" key="6">
    <source>
        <dbReference type="EMBL" id="ATW24432.1"/>
    </source>
</evidence>
<keyword evidence="7" id="KW-1185">Reference proteome</keyword>
<organism evidence="6 7">
    <name type="scientific">Formimonas warabiya</name>
    <dbReference type="NCBI Taxonomy" id="1761012"/>
    <lineage>
        <taxon>Bacteria</taxon>
        <taxon>Bacillati</taxon>
        <taxon>Bacillota</taxon>
        <taxon>Clostridia</taxon>
        <taxon>Eubacteriales</taxon>
        <taxon>Peptococcaceae</taxon>
        <taxon>Candidatus Formimonas</taxon>
    </lineage>
</organism>
<name>A0A3G1KPN8_FORW1</name>
<dbReference type="GO" id="GO:0050667">
    <property type="term" value="P:homocysteine metabolic process"/>
    <property type="evidence" value="ECO:0007669"/>
    <property type="project" value="TreeGrafter"/>
</dbReference>
<evidence type="ECO:0000313" key="7">
    <source>
        <dbReference type="Proteomes" id="UP000323521"/>
    </source>
</evidence>
<dbReference type="KEGG" id="fwa:DCMF_06210"/>
<keyword evidence="3" id="KW-0170">Cobalt</keyword>
<dbReference type="GO" id="GO:0008705">
    <property type="term" value="F:methionine synthase activity"/>
    <property type="evidence" value="ECO:0007669"/>
    <property type="project" value="TreeGrafter"/>
</dbReference>
<dbReference type="Pfam" id="PF02607">
    <property type="entry name" value="B12-binding_2"/>
    <property type="match status" value="1"/>
</dbReference>
<dbReference type="InterPro" id="IPR036724">
    <property type="entry name" value="Cobalamin-bd_sf"/>
</dbReference>
<dbReference type="SUPFAM" id="SSF47644">
    <property type="entry name" value="Methionine synthase domain"/>
    <property type="match status" value="1"/>
</dbReference>
<dbReference type="AlphaFoldDB" id="A0A3G1KPN8"/>
<dbReference type="PROSITE" id="PS51337">
    <property type="entry name" value="B12_BINDING_NTER"/>
    <property type="match status" value="1"/>
</dbReference>
<dbReference type="GO" id="GO:0046653">
    <property type="term" value="P:tetrahydrofolate metabolic process"/>
    <property type="evidence" value="ECO:0007669"/>
    <property type="project" value="TreeGrafter"/>
</dbReference>
<dbReference type="CDD" id="cd02070">
    <property type="entry name" value="corrinoid_protein_B12-BD"/>
    <property type="match status" value="1"/>
</dbReference>
<feature type="domain" description="B12-binding N-terminal" evidence="5">
    <location>
        <begin position="1"/>
        <end position="88"/>
    </location>
</feature>
<dbReference type="InterPro" id="IPR006158">
    <property type="entry name" value="Cobalamin-bd"/>
</dbReference>
<dbReference type="Gene3D" id="3.40.50.280">
    <property type="entry name" value="Cobalamin-binding domain"/>
    <property type="match status" value="1"/>
</dbReference>
<evidence type="ECO:0000256" key="1">
    <source>
        <dbReference type="ARBA" id="ARBA00010854"/>
    </source>
</evidence>
<evidence type="ECO:0000259" key="5">
    <source>
        <dbReference type="PROSITE" id="PS51337"/>
    </source>
</evidence>
<dbReference type="GO" id="GO:0031419">
    <property type="term" value="F:cobalamin binding"/>
    <property type="evidence" value="ECO:0007669"/>
    <property type="project" value="InterPro"/>
</dbReference>
<dbReference type="PANTHER" id="PTHR45833:SF1">
    <property type="entry name" value="METHIONINE SYNTHASE"/>
    <property type="match status" value="1"/>
</dbReference>
<dbReference type="EMBL" id="CP017634">
    <property type="protein sequence ID" value="ATW24432.1"/>
    <property type="molecule type" value="Genomic_DNA"/>
</dbReference>
<dbReference type="PANTHER" id="PTHR45833">
    <property type="entry name" value="METHIONINE SYNTHASE"/>
    <property type="match status" value="1"/>
</dbReference>
<dbReference type="GO" id="GO:0005829">
    <property type="term" value="C:cytosol"/>
    <property type="evidence" value="ECO:0007669"/>
    <property type="project" value="TreeGrafter"/>
</dbReference>